<evidence type="ECO:0008006" key="3">
    <source>
        <dbReference type="Google" id="ProtNLM"/>
    </source>
</evidence>
<evidence type="ECO:0000313" key="2">
    <source>
        <dbReference type="Proteomes" id="UP000237846"/>
    </source>
</evidence>
<comment type="caution">
    <text evidence="1">The sequence shown here is derived from an EMBL/GenBank/DDBJ whole genome shotgun (WGS) entry which is preliminary data.</text>
</comment>
<name>A0A2T0QDD5_9ACTN</name>
<sequence length="208" mass="20693">MELRLGTVTIVADGYPVIARIGPDTRGVAIPGADAPTGVATAADGNSEFGAAAGERREAHPEGSVDVVGARAARAAGEGADAVLLDGLSPGLRAALAGWRLGVPVLDGTELDGALVDLRAAGEDADGLPPAERLRRRVAELKGPVVVDADEAAAAGGSAALVAMVTVSAWLGAAGFVTARVRQVRRAVDMVAAVRGITGPAVARRGLA</sequence>
<dbReference type="Proteomes" id="UP000237846">
    <property type="component" value="Unassembled WGS sequence"/>
</dbReference>
<proteinExistence type="predicted"/>
<keyword evidence="2" id="KW-1185">Reference proteome</keyword>
<protein>
    <recommendedName>
        <fullName evidence="3">Pterin-binding domain-containing protein</fullName>
    </recommendedName>
</protein>
<organism evidence="1 2">
    <name type="scientific">Allonocardiopsis opalescens</name>
    <dbReference type="NCBI Taxonomy" id="1144618"/>
    <lineage>
        <taxon>Bacteria</taxon>
        <taxon>Bacillati</taxon>
        <taxon>Actinomycetota</taxon>
        <taxon>Actinomycetes</taxon>
        <taxon>Streptosporangiales</taxon>
        <taxon>Allonocardiopsis</taxon>
    </lineage>
</organism>
<evidence type="ECO:0000313" key="1">
    <source>
        <dbReference type="EMBL" id="PRY01966.1"/>
    </source>
</evidence>
<dbReference type="AlphaFoldDB" id="A0A2T0QDD5"/>
<dbReference type="RefSeq" id="WP_245929829.1">
    <property type="nucleotide sequence ID" value="NZ_PVZC01000001.1"/>
</dbReference>
<accession>A0A2T0QDD5</accession>
<reference evidence="1 2" key="1">
    <citation type="submission" date="2018-03" db="EMBL/GenBank/DDBJ databases">
        <title>Genomic Encyclopedia of Archaeal and Bacterial Type Strains, Phase II (KMG-II): from individual species to whole genera.</title>
        <authorList>
            <person name="Goeker M."/>
        </authorList>
    </citation>
    <scope>NUCLEOTIDE SEQUENCE [LARGE SCALE GENOMIC DNA]</scope>
    <source>
        <strain evidence="1 2">DSM 45601</strain>
    </source>
</reference>
<dbReference type="EMBL" id="PVZC01000001">
    <property type="protein sequence ID" value="PRY01966.1"/>
    <property type="molecule type" value="Genomic_DNA"/>
</dbReference>
<gene>
    <name evidence="1" type="ORF">CLV72_101564</name>
</gene>